<evidence type="ECO:0000313" key="3">
    <source>
        <dbReference type="Proteomes" id="UP000650467"/>
    </source>
</evidence>
<accession>A0A835SBM0</accession>
<protein>
    <submittedName>
        <fullName evidence="2">Uncharacterized protein</fullName>
    </submittedName>
</protein>
<name>A0A835SBM0_CHLIN</name>
<dbReference type="EMBL" id="JAEHOC010000071">
    <property type="protein sequence ID" value="KAG2423984.1"/>
    <property type="molecule type" value="Genomic_DNA"/>
</dbReference>
<sequence>MLPPMTLPRFCYDLQHHRRAKKNEYARAWYAANRAVQMAKQRARYAANRAVLAAKKRARYAANRAVWVAKQQARRAAVAPTVAHPNPADYQRFLQLATAHLATTHLVCCFYIGCGNPYTLANHDHPKFDTRYTTPKRGSGGKIEVDPLTKQP</sequence>
<proteinExistence type="predicted"/>
<reference evidence="2" key="1">
    <citation type="journal article" date="2020" name="bioRxiv">
        <title>Comparative genomics of Chlamydomonas.</title>
        <authorList>
            <person name="Craig R.J."/>
            <person name="Hasan A.R."/>
            <person name="Ness R.W."/>
            <person name="Keightley P.D."/>
        </authorList>
    </citation>
    <scope>NUCLEOTIDE SEQUENCE</scope>
    <source>
        <strain evidence="2">SAG 7.73</strain>
    </source>
</reference>
<keyword evidence="3" id="KW-1185">Reference proteome</keyword>
<feature type="compositionally biased region" description="Basic and acidic residues" evidence="1">
    <location>
        <begin position="143"/>
        <end position="152"/>
    </location>
</feature>
<feature type="region of interest" description="Disordered" evidence="1">
    <location>
        <begin position="130"/>
        <end position="152"/>
    </location>
</feature>
<organism evidence="2 3">
    <name type="scientific">Chlamydomonas incerta</name>
    <dbReference type="NCBI Taxonomy" id="51695"/>
    <lineage>
        <taxon>Eukaryota</taxon>
        <taxon>Viridiplantae</taxon>
        <taxon>Chlorophyta</taxon>
        <taxon>core chlorophytes</taxon>
        <taxon>Chlorophyceae</taxon>
        <taxon>CS clade</taxon>
        <taxon>Chlamydomonadales</taxon>
        <taxon>Chlamydomonadaceae</taxon>
        <taxon>Chlamydomonas</taxon>
    </lineage>
</organism>
<gene>
    <name evidence="2" type="ORF">HXX76_014923</name>
</gene>
<evidence type="ECO:0000313" key="2">
    <source>
        <dbReference type="EMBL" id="KAG2423984.1"/>
    </source>
</evidence>
<comment type="caution">
    <text evidence="2">The sequence shown here is derived from an EMBL/GenBank/DDBJ whole genome shotgun (WGS) entry which is preliminary data.</text>
</comment>
<dbReference type="Proteomes" id="UP000650467">
    <property type="component" value="Unassembled WGS sequence"/>
</dbReference>
<evidence type="ECO:0000256" key="1">
    <source>
        <dbReference type="SAM" id="MobiDB-lite"/>
    </source>
</evidence>
<dbReference type="AlphaFoldDB" id="A0A835SBM0"/>